<dbReference type="Proteomes" id="UP001256827">
    <property type="component" value="Chromosome"/>
</dbReference>
<evidence type="ECO:0000313" key="6">
    <source>
        <dbReference type="Proteomes" id="UP001256827"/>
    </source>
</evidence>
<sequence length="198" mass="21176">MSTRLFLSPAMIVLFALCLLGPSFFAPPAYACSCTMPPDAQTALMQADAVFSGKVLGAREVIDWREFRPFSKPIRKQLEVTLEVHSAWKGVSTSQVQVVTDLSEASCGFEFQAGQSYLVYSSFGENNELGTHLCTRTAALAGAGEDLLALGQGSPPDQQVDLLGRQRLWSYGLPAAVLAVGLAAAVIASRSHAKRGRP</sequence>
<dbReference type="Pfam" id="PF00965">
    <property type="entry name" value="TIMP"/>
    <property type="match status" value="1"/>
</dbReference>
<keyword evidence="3" id="KW-1133">Transmembrane helix</keyword>
<dbReference type="RefSeq" id="WP_310765688.1">
    <property type="nucleotide sequence ID" value="NZ_CP134050.1"/>
</dbReference>
<dbReference type="EMBL" id="CP134050">
    <property type="protein sequence ID" value="WNC13935.1"/>
    <property type="molecule type" value="Genomic_DNA"/>
</dbReference>
<evidence type="ECO:0000256" key="2">
    <source>
        <dbReference type="ARBA" id="ARBA00022525"/>
    </source>
</evidence>
<name>A0ABY9T1F3_BREBE</name>
<organism evidence="5 6">
    <name type="scientific">Brevibacillus brevis</name>
    <name type="common">Bacillus brevis</name>
    <dbReference type="NCBI Taxonomy" id="1393"/>
    <lineage>
        <taxon>Bacteria</taxon>
        <taxon>Bacillati</taxon>
        <taxon>Bacillota</taxon>
        <taxon>Bacilli</taxon>
        <taxon>Bacillales</taxon>
        <taxon>Paenibacillaceae</taxon>
        <taxon>Brevibacillus</taxon>
    </lineage>
</organism>
<dbReference type="InterPro" id="IPR001820">
    <property type="entry name" value="TIMP"/>
</dbReference>
<keyword evidence="3" id="KW-0812">Transmembrane</keyword>
<keyword evidence="2" id="KW-0964">Secreted</keyword>
<protein>
    <recommendedName>
        <fullName evidence="7">Tissue inhibitor of metalloproteinase</fullName>
    </recommendedName>
</protein>
<feature type="transmembrane region" description="Helical" evidence="3">
    <location>
        <begin position="168"/>
        <end position="188"/>
    </location>
</feature>
<evidence type="ECO:0000256" key="4">
    <source>
        <dbReference type="SAM" id="SignalP"/>
    </source>
</evidence>
<dbReference type="SUPFAM" id="SSF50242">
    <property type="entry name" value="TIMP-like"/>
    <property type="match status" value="1"/>
</dbReference>
<feature type="chain" id="PRO_5046448642" description="Tissue inhibitor of metalloproteinase" evidence="4">
    <location>
        <begin position="32"/>
        <end position="198"/>
    </location>
</feature>
<accession>A0ABY9T1F3</accession>
<keyword evidence="3" id="KW-0472">Membrane</keyword>
<dbReference type="Gene3D" id="2.40.50.120">
    <property type="match status" value="1"/>
</dbReference>
<evidence type="ECO:0000256" key="3">
    <source>
        <dbReference type="SAM" id="Phobius"/>
    </source>
</evidence>
<feature type="signal peptide" evidence="4">
    <location>
        <begin position="1"/>
        <end position="31"/>
    </location>
</feature>
<evidence type="ECO:0000313" key="5">
    <source>
        <dbReference type="EMBL" id="WNC13935.1"/>
    </source>
</evidence>
<reference evidence="5 6" key="1">
    <citation type="submission" date="2023-09" db="EMBL/GenBank/DDBJ databases">
        <title>Complete Genome and Methylome dissection of Bacillus brevis NEB573 original source of BbsI restriction endonuclease.</title>
        <authorList>
            <person name="Fomenkov A."/>
            <person name="Roberts R.D."/>
        </authorList>
    </citation>
    <scope>NUCLEOTIDE SEQUENCE [LARGE SCALE GENOMIC DNA]</scope>
    <source>
        <strain evidence="5 6">NEB573</strain>
    </source>
</reference>
<dbReference type="InterPro" id="IPR008993">
    <property type="entry name" value="TIMP-like_OB-fold"/>
</dbReference>
<evidence type="ECO:0000256" key="1">
    <source>
        <dbReference type="ARBA" id="ARBA00004613"/>
    </source>
</evidence>
<evidence type="ECO:0008006" key="7">
    <source>
        <dbReference type="Google" id="ProtNLM"/>
    </source>
</evidence>
<proteinExistence type="predicted"/>
<keyword evidence="4" id="KW-0732">Signal</keyword>
<gene>
    <name evidence="5" type="ORF">RGB73_25145</name>
</gene>
<comment type="subcellular location">
    <subcellularLocation>
        <location evidence="1">Secreted</location>
    </subcellularLocation>
</comment>
<keyword evidence="6" id="KW-1185">Reference proteome</keyword>